<protein>
    <submittedName>
        <fullName evidence="2">DUF302 domain-containing protein</fullName>
    </submittedName>
</protein>
<reference evidence="2 3" key="1">
    <citation type="submission" date="2021-05" db="EMBL/GenBank/DDBJ databases">
        <title>Mycobacterium acidophilum sp. nov., an extremely acid-tolerant member of the genus Mycobacterium.</title>
        <authorList>
            <person name="Xia J."/>
        </authorList>
    </citation>
    <scope>NUCLEOTIDE SEQUENCE [LARGE SCALE GENOMIC DNA]</scope>
    <source>
        <strain evidence="2 3">M1</strain>
    </source>
</reference>
<dbReference type="Gene3D" id="3.30.310.70">
    <property type="entry name" value="TT1751-like domain"/>
    <property type="match status" value="1"/>
</dbReference>
<evidence type="ECO:0000313" key="3">
    <source>
        <dbReference type="Proteomes" id="UP001519535"/>
    </source>
</evidence>
<proteinExistence type="predicted"/>
<comment type="caution">
    <text evidence="2">The sequence shown here is derived from an EMBL/GenBank/DDBJ whole genome shotgun (WGS) entry which is preliminary data.</text>
</comment>
<accession>A0ABS5RMJ1</accession>
<evidence type="ECO:0000313" key="2">
    <source>
        <dbReference type="EMBL" id="MBS9535227.1"/>
    </source>
</evidence>
<dbReference type="CDD" id="cd14797">
    <property type="entry name" value="DUF302"/>
    <property type="match status" value="1"/>
</dbReference>
<dbReference type="Pfam" id="PF03625">
    <property type="entry name" value="DUF302"/>
    <property type="match status" value="1"/>
</dbReference>
<dbReference type="InterPro" id="IPR035923">
    <property type="entry name" value="TT1751-like_sf"/>
</dbReference>
<feature type="domain" description="DUF302" evidence="1">
    <location>
        <begin position="37"/>
        <end position="98"/>
    </location>
</feature>
<dbReference type="EMBL" id="JAHCLR010000038">
    <property type="protein sequence ID" value="MBS9535227.1"/>
    <property type="molecule type" value="Genomic_DNA"/>
</dbReference>
<gene>
    <name evidence="2" type="ORF">KIH27_16690</name>
</gene>
<organism evidence="2 3">
    <name type="scientific">Mycolicibacter acidiphilus</name>
    <dbReference type="NCBI Taxonomy" id="2835306"/>
    <lineage>
        <taxon>Bacteria</taxon>
        <taxon>Bacillati</taxon>
        <taxon>Actinomycetota</taxon>
        <taxon>Actinomycetes</taxon>
        <taxon>Mycobacteriales</taxon>
        <taxon>Mycobacteriaceae</taxon>
        <taxon>Mycolicibacter</taxon>
    </lineage>
</organism>
<sequence length="134" mass="14195">MSMSNWVEKSSPHSVSETLDRLEAALLAAGWKVMARVDHSGHATKAGLDLRPTQVLLFGNPALGTQLMQAEQTMAIDLPSKALAWQDAAGQVRLGYRDLRAVTAGRPELAPAHAAIEELAATIDRATDSAVAPA</sequence>
<dbReference type="InterPro" id="IPR005180">
    <property type="entry name" value="DUF302"/>
</dbReference>
<keyword evidence="3" id="KW-1185">Reference proteome</keyword>
<dbReference type="PANTHER" id="PTHR38342">
    <property type="entry name" value="SLR5037 PROTEIN"/>
    <property type="match status" value="1"/>
</dbReference>
<evidence type="ECO:0000259" key="1">
    <source>
        <dbReference type="Pfam" id="PF03625"/>
    </source>
</evidence>
<dbReference type="PANTHER" id="PTHR38342:SF2">
    <property type="entry name" value="INNER MEMBRANE OR EXPORTED"/>
    <property type="match status" value="1"/>
</dbReference>
<dbReference type="Proteomes" id="UP001519535">
    <property type="component" value="Unassembled WGS sequence"/>
</dbReference>
<name>A0ABS5RMJ1_9MYCO</name>
<dbReference type="SUPFAM" id="SSF103247">
    <property type="entry name" value="TT1751-like"/>
    <property type="match status" value="1"/>
</dbReference>